<evidence type="ECO:0000313" key="2">
    <source>
        <dbReference type="Proteomes" id="UP000824120"/>
    </source>
</evidence>
<proteinExistence type="predicted"/>
<dbReference type="InterPro" id="IPR027417">
    <property type="entry name" value="P-loop_NTPase"/>
</dbReference>
<protein>
    <submittedName>
        <fullName evidence="1">Uncharacterized protein</fullName>
    </submittedName>
</protein>
<dbReference type="Proteomes" id="UP000824120">
    <property type="component" value="Chromosome 5"/>
</dbReference>
<dbReference type="OrthoDB" id="205623at2759"/>
<accession>A0A9J5Z1H3</accession>
<name>A0A9J5Z1H3_SOLCO</name>
<organism evidence="1 2">
    <name type="scientific">Solanum commersonii</name>
    <name type="common">Commerson's wild potato</name>
    <name type="synonym">Commerson's nightshade</name>
    <dbReference type="NCBI Taxonomy" id="4109"/>
    <lineage>
        <taxon>Eukaryota</taxon>
        <taxon>Viridiplantae</taxon>
        <taxon>Streptophyta</taxon>
        <taxon>Embryophyta</taxon>
        <taxon>Tracheophyta</taxon>
        <taxon>Spermatophyta</taxon>
        <taxon>Magnoliopsida</taxon>
        <taxon>eudicotyledons</taxon>
        <taxon>Gunneridae</taxon>
        <taxon>Pentapetalae</taxon>
        <taxon>asterids</taxon>
        <taxon>lamiids</taxon>
        <taxon>Solanales</taxon>
        <taxon>Solanaceae</taxon>
        <taxon>Solanoideae</taxon>
        <taxon>Solaneae</taxon>
        <taxon>Solanum</taxon>
    </lineage>
</organism>
<dbReference type="EMBL" id="JACXVP010000005">
    <property type="protein sequence ID" value="KAG5606029.1"/>
    <property type="molecule type" value="Genomic_DNA"/>
</dbReference>
<reference evidence="1 2" key="1">
    <citation type="submission" date="2020-09" db="EMBL/GenBank/DDBJ databases">
        <title>De no assembly of potato wild relative species, Solanum commersonii.</title>
        <authorList>
            <person name="Cho K."/>
        </authorList>
    </citation>
    <scope>NUCLEOTIDE SEQUENCE [LARGE SCALE GENOMIC DNA]</scope>
    <source>
        <strain evidence="1">LZ3.2</strain>
        <tissue evidence="1">Leaf</tissue>
    </source>
</reference>
<sequence>MTPKSGITWLKINPHDLVPFLELKLYVDGQVLDFSSFTPPRILSTHLPYDHCQNQSKIQEPNLFTNVGI</sequence>
<evidence type="ECO:0000313" key="1">
    <source>
        <dbReference type="EMBL" id="KAG5606029.1"/>
    </source>
</evidence>
<dbReference type="AlphaFoldDB" id="A0A9J5Z1H3"/>
<dbReference type="SUPFAM" id="SSF52540">
    <property type="entry name" value="P-loop containing nucleoside triphosphate hydrolases"/>
    <property type="match status" value="1"/>
</dbReference>
<comment type="caution">
    <text evidence="1">The sequence shown here is derived from an EMBL/GenBank/DDBJ whole genome shotgun (WGS) entry which is preliminary data.</text>
</comment>
<gene>
    <name evidence="1" type="ORF">H5410_027521</name>
</gene>
<keyword evidence="2" id="KW-1185">Reference proteome</keyword>
<dbReference type="Gene3D" id="3.40.50.300">
    <property type="entry name" value="P-loop containing nucleotide triphosphate hydrolases"/>
    <property type="match status" value="1"/>
</dbReference>